<evidence type="ECO:0000313" key="3">
    <source>
        <dbReference type="Proteomes" id="UP000236291"/>
    </source>
</evidence>
<dbReference type="EMBL" id="ASHM01122949">
    <property type="protein sequence ID" value="PNX57284.1"/>
    <property type="molecule type" value="Genomic_DNA"/>
</dbReference>
<accession>A0A2K3JTB9</accession>
<protein>
    <submittedName>
        <fullName evidence="2">Uncharacterized protein</fullName>
    </submittedName>
</protein>
<sequence>AVIGAELGREDHDSIPTTAIGGGENHLMQELTP</sequence>
<proteinExistence type="predicted"/>
<dbReference type="AlphaFoldDB" id="A0A2K3JTB9"/>
<reference evidence="2 3" key="2">
    <citation type="journal article" date="2017" name="Front. Plant Sci.">
        <title>Gene Classification and Mining of Molecular Markers Useful in Red Clover (Trifolium pratense) Breeding.</title>
        <authorList>
            <person name="Istvanek J."/>
            <person name="Dluhosova J."/>
            <person name="Dluhos P."/>
            <person name="Patkova L."/>
            <person name="Nedelnik J."/>
            <person name="Repkova J."/>
        </authorList>
    </citation>
    <scope>NUCLEOTIDE SEQUENCE [LARGE SCALE GENOMIC DNA]</scope>
    <source>
        <strain evidence="3">cv. Tatra</strain>
        <tissue evidence="2">Young leaves</tissue>
    </source>
</reference>
<comment type="caution">
    <text evidence="2">The sequence shown here is derived from an EMBL/GenBank/DDBJ whole genome shotgun (WGS) entry which is preliminary data.</text>
</comment>
<dbReference type="Proteomes" id="UP000236291">
    <property type="component" value="Unassembled WGS sequence"/>
</dbReference>
<feature type="region of interest" description="Disordered" evidence="1">
    <location>
        <begin position="1"/>
        <end position="33"/>
    </location>
</feature>
<evidence type="ECO:0000256" key="1">
    <source>
        <dbReference type="SAM" id="MobiDB-lite"/>
    </source>
</evidence>
<gene>
    <name evidence="2" type="ORF">L195_g058618</name>
</gene>
<evidence type="ECO:0000313" key="2">
    <source>
        <dbReference type="EMBL" id="PNX57284.1"/>
    </source>
</evidence>
<name>A0A2K3JTB9_TRIPR</name>
<feature type="non-terminal residue" evidence="2">
    <location>
        <position position="1"/>
    </location>
</feature>
<reference evidence="2 3" key="1">
    <citation type="journal article" date="2014" name="Am. J. Bot.">
        <title>Genome assembly and annotation for red clover (Trifolium pratense; Fabaceae).</title>
        <authorList>
            <person name="Istvanek J."/>
            <person name="Jaros M."/>
            <person name="Krenek A."/>
            <person name="Repkova J."/>
        </authorList>
    </citation>
    <scope>NUCLEOTIDE SEQUENCE [LARGE SCALE GENOMIC DNA]</scope>
    <source>
        <strain evidence="3">cv. Tatra</strain>
        <tissue evidence="2">Young leaves</tissue>
    </source>
</reference>
<organism evidence="2 3">
    <name type="scientific">Trifolium pratense</name>
    <name type="common">Red clover</name>
    <dbReference type="NCBI Taxonomy" id="57577"/>
    <lineage>
        <taxon>Eukaryota</taxon>
        <taxon>Viridiplantae</taxon>
        <taxon>Streptophyta</taxon>
        <taxon>Embryophyta</taxon>
        <taxon>Tracheophyta</taxon>
        <taxon>Spermatophyta</taxon>
        <taxon>Magnoliopsida</taxon>
        <taxon>eudicotyledons</taxon>
        <taxon>Gunneridae</taxon>
        <taxon>Pentapetalae</taxon>
        <taxon>rosids</taxon>
        <taxon>fabids</taxon>
        <taxon>Fabales</taxon>
        <taxon>Fabaceae</taxon>
        <taxon>Papilionoideae</taxon>
        <taxon>50 kb inversion clade</taxon>
        <taxon>NPAAA clade</taxon>
        <taxon>Hologalegina</taxon>
        <taxon>IRL clade</taxon>
        <taxon>Trifolieae</taxon>
        <taxon>Trifolium</taxon>
    </lineage>
</organism>